<keyword evidence="5 9" id="KW-0064">Aspartyl protease</keyword>
<dbReference type="PANTHER" id="PTHR33695:SF1">
    <property type="entry name" value="LIPOPROTEIN SIGNAL PEPTIDASE"/>
    <property type="match status" value="1"/>
</dbReference>
<dbReference type="Proteomes" id="UP000562395">
    <property type="component" value="Unassembled WGS sequence"/>
</dbReference>
<comment type="pathway">
    <text evidence="9">Protein modification; lipoprotein biosynthesis (signal peptide cleavage).</text>
</comment>
<evidence type="ECO:0000256" key="7">
    <source>
        <dbReference type="ARBA" id="ARBA00022989"/>
    </source>
</evidence>
<comment type="function">
    <text evidence="9 10">This protein specifically catalyzes the removal of signal peptides from prolipoproteins.</text>
</comment>
<evidence type="ECO:0000256" key="2">
    <source>
        <dbReference type="ARBA" id="ARBA00022475"/>
    </source>
</evidence>
<keyword evidence="7 9" id="KW-1133">Transmembrane helix</keyword>
<dbReference type="RefSeq" id="WP_183612322.1">
    <property type="nucleotide sequence ID" value="NZ_JACICY010000002.1"/>
</dbReference>
<evidence type="ECO:0000256" key="1">
    <source>
        <dbReference type="ARBA" id="ARBA00006139"/>
    </source>
</evidence>
<keyword evidence="2 9" id="KW-1003">Cell membrane</keyword>
<sequence length="172" mass="18847">MLTRLRIEGLALAAVVFAIDRVIKAVMVGPLALPSRGVIDILPFFDFRYAENYGVSFGMFTATSLEMRLGLIVVTALIATGVFIWMLRETLRGDILGLGLILGGAIGNIFDRLAYGYVIDYADLHIGEWRPFQIFNLADVAITFGVLILLARSFKSREKPNDSGDSTATENA</sequence>
<dbReference type="GO" id="GO:0005886">
    <property type="term" value="C:plasma membrane"/>
    <property type="evidence" value="ECO:0007669"/>
    <property type="project" value="UniProtKB-SubCell"/>
</dbReference>
<dbReference type="GO" id="GO:0004190">
    <property type="term" value="F:aspartic-type endopeptidase activity"/>
    <property type="evidence" value="ECO:0007669"/>
    <property type="project" value="UniProtKB-UniRule"/>
</dbReference>
<evidence type="ECO:0000313" key="13">
    <source>
        <dbReference type="Proteomes" id="UP000562395"/>
    </source>
</evidence>
<dbReference type="NCBIfam" id="TIGR00077">
    <property type="entry name" value="lspA"/>
    <property type="match status" value="1"/>
</dbReference>
<dbReference type="PRINTS" id="PR00781">
    <property type="entry name" value="LIPOSIGPTASE"/>
</dbReference>
<proteinExistence type="inferred from homology"/>
<evidence type="ECO:0000256" key="8">
    <source>
        <dbReference type="ARBA" id="ARBA00023136"/>
    </source>
</evidence>
<dbReference type="EMBL" id="JACICY010000002">
    <property type="protein sequence ID" value="MBB3860076.1"/>
    <property type="molecule type" value="Genomic_DNA"/>
</dbReference>
<evidence type="ECO:0000256" key="10">
    <source>
        <dbReference type="RuleBase" id="RU000594"/>
    </source>
</evidence>
<feature type="transmembrane region" description="Helical" evidence="9">
    <location>
        <begin position="134"/>
        <end position="151"/>
    </location>
</feature>
<dbReference type="GO" id="GO:0006508">
    <property type="term" value="P:proteolysis"/>
    <property type="evidence" value="ECO:0007669"/>
    <property type="project" value="UniProtKB-KW"/>
</dbReference>
<evidence type="ECO:0000256" key="4">
    <source>
        <dbReference type="ARBA" id="ARBA00022692"/>
    </source>
</evidence>
<reference evidence="12 13" key="1">
    <citation type="submission" date="2020-08" db="EMBL/GenBank/DDBJ databases">
        <title>Genomic Encyclopedia of Type Strains, Phase IV (KMG-IV): sequencing the most valuable type-strain genomes for metagenomic binning, comparative biology and taxonomic classification.</title>
        <authorList>
            <person name="Goeker M."/>
        </authorList>
    </citation>
    <scope>NUCLEOTIDE SEQUENCE [LARGE SCALE GENOMIC DNA]</scope>
    <source>
        <strain evidence="12 13">DSM 14552</strain>
    </source>
</reference>
<gene>
    <name evidence="9" type="primary">lspA</name>
    <name evidence="12" type="ORF">GGQ88_001337</name>
</gene>
<dbReference type="InterPro" id="IPR001872">
    <property type="entry name" value="Peptidase_A8"/>
</dbReference>
<dbReference type="PANTHER" id="PTHR33695">
    <property type="entry name" value="LIPOPROTEIN SIGNAL PEPTIDASE"/>
    <property type="match status" value="1"/>
</dbReference>
<dbReference type="PROSITE" id="PS00855">
    <property type="entry name" value="SPASE_II"/>
    <property type="match status" value="1"/>
</dbReference>
<keyword evidence="8 9" id="KW-0472">Membrane</keyword>
<feature type="transmembrane region" description="Helical" evidence="9">
    <location>
        <begin position="69"/>
        <end position="88"/>
    </location>
</feature>
<evidence type="ECO:0000313" key="12">
    <source>
        <dbReference type="EMBL" id="MBB3860076.1"/>
    </source>
</evidence>
<dbReference type="UniPathway" id="UPA00665"/>
<evidence type="ECO:0000256" key="5">
    <source>
        <dbReference type="ARBA" id="ARBA00022750"/>
    </source>
</evidence>
<dbReference type="EC" id="3.4.23.36" evidence="9"/>
<accession>A0A7W5ZUA5</accession>
<comment type="caution">
    <text evidence="9">Lacks conserved residue(s) required for the propagation of feature annotation.</text>
</comment>
<dbReference type="AlphaFoldDB" id="A0A7W5ZUA5"/>
<evidence type="ECO:0000256" key="3">
    <source>
        <dbReference type="ARBA" id="ARBA00022670"/>
    </source>
</evidence>
<evidence type="ECO:0000256" key="6">
    <source>
        <dbReference type="ARBA" id="ARBA00022801"/>
    </source>
</evidence>
<comment type="similarity">
    <text evidence="1 9 11">Belongs to the peptidase A8 family.</text>
</comment>
<comment type="catalytic activity">
    <reaction evidence="9 10">
        <text>Release of signal peptides from bacterial membrane prolipoproteins. Hydrolyzes -Xaa-Yaa-Zaa-|-(S,diacylglyceryl)Cys-, in which Xaa is hydrophobic (preferably Leu), and Yaa (Ala or Ser) and Zaa (Gly or Ala) have small, neutral side chains.</text>
        <dbReference type="EC" id="3.4.23.36"/>
    </reaction>
</comment>
<evidence type="ECO:0000256" key="9">
    <source>
        <dbReference type="HAMAP-Rule" id="MF_00161"/>
    </source>
</evidence>
<comment type="subcellular location">
    <subcellularLocation>
        <location evidence="9">Cell membrane</location>
        <topology evidence="9">Multi-pass membrane protein</topology>
    </subcellularLocation>
</comment>
<keyword evidence="4 9" id="KW-0812">Transmembrane</keyword>
<keyword evidence="3 9" id="KW-0645">Protease</keyword>
<dbReference type="HAMAP" id="MF_00161">
    <property type="entry name" value="LspA"/>
    <property type="match status" value="1"/>
</dbReference>
<keyword evidence="6 9" id="KW-0378">Hydrolase</keyword>
<comment type="caution">
    <text evidence="12">The sequence shown here is derived from an EMBL/GenBank/DDBJ whole genome shotgun (WGS) entry which is preliminary data.</text>
</comment>
<feature type="transmembrane region" description="Helical" evidence="9">
    <location>
        <begin position="95"/>
        <end position="114"/>
    </location>
</feature>
<dbReference type="Pfam" id="PF01252">
    <property type="entry name" value="Peptidase_A8"/>
    <property type="match status" value="1"/>
</dbReference>
<name>A0A7W5ZUA5_9SPHN</name>
<feature type="active site" evidence="9">
    <location>
        <position position="139"/>
    </location>
</feature>
<evidence type="ECO:0000256" key="11">
    <source>
        <dbReference type="RuleBase" id="RU004181"/>
    </source>
</evidence>
<organism evidence="12 13">
    <name type="scientific">Novosphingobium hassiacum</name>
    <dbReference type="NCBI Taxonomy" id="173676"/>
    <lineage>
        <taxon>Bacteria</taxon>
        <taxon>Pseudomonadati</taxon>
        <taxon>Pseudomonadota</taxon>
        <taxon>Alphaproteobacteria</taxon>
        <taxon>Sphingomonadales</taxon>
        <taxon>Sphingomonadaceae</taxon>
        <taxon>Novosphingobium</taxon>
    </lineage>
</organism>
<protein>
    <recommendedName>
        <fullName evidence="9">Lipoprotein signal peptidase</fullName>
        <ecNumber evidence="9">3.4.23.36</ecNumber>
    </recommendedName>
    <alternativeName>
        <fullName evidence="9">Prolipoprotein signal peptidase</fullName>
    </alternativeName>
    <alternativeName>
        <fullName evidence="9">Signal peptidase II</fullName>
        <shortName evidence="9">SPase II</shortName>
    </alternativeName>
</protein>
<feature type="active site" evidence="9">
    <location>
        <position position="120"/>
    </location>
</feature>
<keyword evidence="13" id="KW-1185">Reference proteome</keyword>